<evidence type="ECO:0000313" key="2">
    <source>
        <dbReference type="EMBL" id="KAK7678101.1"/>
    </source>
</evidence>
<reference evidence="2 3" key="1">
    <citation type="submission" date="2022-09" db="EMBL/GenBank/DDBJ databases">
        <authorList>
            <person name="Palmer J.M."/>
        </authorList>
    </citation>
    <scope>NUCLEOTIDE SEQUENCE [LARGE SCALE GENOMIC DNA]</scope>
    <source>
        <strain evidence="2 3">DSM 7382</strain>
    </source>
</reference>
<organism evidence="2 3">
    <name type="scientific">Cerrena zonata</name>
    <dbReference type="NCBI Taxonomy" id="2478898"/>
    <lineage>
        <taxon>Eukaryota</taxon>
        <taxon>Fungi</taxon>
        <taxon>Dikarya</taxon>
        <taxon>Basidiomycota</taxon>
        <taxon>Agaricomycotina</taxon>
        <taxon>Agaricomycetes</taxon>
        <taxon>Polyporales</taxon>
        <taxon>Cerrenaceae</taxon>
        <taxon>Cerrena</taxon>
    </lineage>
</organism>
<evidence type="ECO:0000313" key="3">
    <source>
        <dbReference type="Proteomes" id="UP001385951"/>
    </source>
</evidence>
<dbReference type="InterPro" id="IPR037056">
    <property type="entry name" value="RNase_H1_N_sf"/>
</dbReference>
<dbReference type="Gene3D" id="3.40.970.10">
    <property type="entry name" value="Ribonuclease H1, N-terminal domain"/>
    <property type="match status" value="1"/>
</dbReference>
<protein>
    <submittedName>
        <fullName evidence="2">Uncharacterized protein</fullName>
    </submittedName>
</protein>
<name>A0AAW0FC65_9APHY</name>
<dbReference type="EMBL" id="JASBNA010000077">
    <property type="protein sequence ID" value="KAK7678101.1"/>
    <property type="molecule type" value="Genomic_DNA"/>
</dbReference>
<dbReference type="AlphaFoldDB" id="A0AAW0FC65"/>
<keyword evidence="3" id="KW-1185">Reference proteome</keyword>
<evidence type="ECO:0000256" key="1">
    <source>
        <dbReference type="SAM" id="MobiDB-lite"/>
    </source>
</evidence>
<proteinExistence type="predicted"/>
<sequence>MTGLRLKSGPRRVAPVAVPPPSLTHPSHSMPPHSGVICRGSPPPSPEEEDIVTPSHSPSPSEVSSPECTPSPGINTENGHKDLHDILVGCANTSRLVREAVLAEVELHLAHLALQTREMSQGTSSIFISYKIRTQPIATDTERLGPVPPVEMLIKVPTGLDTTNALSLPNLHVLHLATLRLVNTQLLMYPLRKLQVSELAMPIALTCRQLSHLHLPQSPHQLQLHQVPQLQAMTTNIDRDDGSRDERRHWYVIMKGRGKIGIFQHWYVKSWQTESRLMSVFRLSAALYCHKVPGAQYQSFSTWAEALHAFNAAERDRHTEFL</sequence>
<accession>A0AAW0FC65</accession>
<dbReference type="Proteomes" id="UP001385951">
    <property type="component" value="Unassembled WGS sequence"/>
</dbReference>
<feature type="compositionally biased region" description="Low complexity" evidence="1">
    <location>
        <begin position="52"/>
        <end position="72"/>
    </location>
</feature>
<comment type="caution">
    <text evidence="2">The sequence shown here is derived from an EMBL/GenBank/DDBJ whole genome shotgun (WGS) entry which is preliminary data.</text>
</comment>
<feature type="region of interest" description="Disordered" evidence="1">
    <location>
        <begin position="1"/>
        <end position="80"/>
    </location>
</feature>
<gene>
    <name evidence="2" type="ORF">QCA50_018894</name>
</gene>